<dbReference type="CDD" id="cd01065">
    <property type="entry name" value="NAD_bind_Shikimate_DH"/>
    <property type="match status" value="1"/>
</dbReference>
<feature type="domain" description="SDH C-terminal" evidence="3">
    <location>
        <begin position="243"/>
        <end position="273"/>
    </location>
</feature>
<sequence>MSTPRNYHIFGHSISQSLSPTIHNAGFAHHGLPHHYDIQECADLNEVTTMIDSPDFGGCSITMPHKLSASKFCTSISASARTIGAINTLIATSENSTKTIIHGDNTDWSGLHSLITEYTAQTPSPPSSVGLVIGAGGAARAGVYAMIQAGVQSIYIGNRTYLKAEAVARDFESRVIPVAFPSRLPESPDLIIGTVPGESMGAEAFAGLFQKERGLCIEMSYKPRVTNLLVVAREHRGWVTADGLEVLLRQAFDQFRLWSGREPPQAVMRQAVMDVTERVQSKV</sequence>
<dbReference type="InterPro" id="IPR006151">
    <property type="entry name" value="Shikm_DH/Glu-tRNA_Rdtase"/>
</dbReference>
<dbReference type="Gene3D" id="3.40.50.10860">
    <property type="entry name" value="Leucine Dehydrogenase, chain A, domain 1"/>
    <property type="match status" value="1"/>
</dbReference>
<keyword evidence="5" id="KW-1185">Reference proteome</keyword>
<evidence type="ECO:0000259" key="2">
    <source>
        <dbReference type="Pfam" id="PF08501"/>
    </source>
</evidence>
<evidence type="ECO:0008006" key="6">
    <source>
        <dbReference type="Google" id="ProtNLM"/>
    </source>
</evidence>
<name>A0AAD4CEA0_ASPNN</name>
<evidence type="ECO:0000259" key="3">
    <source>
        <dbReference type="Pfam" id="PF18317"/>
    </source>
</evidence>
<dbReference type="Pfam" id="PF08501">
    <property type="entry name" value="Shikimate_dh_N"/>
    <property type="match status" value="1"/>
</dbReference>
<feature type="domain" description="Shikimate dehydrogenase substrate binding N-terminal" evidence="2">
    <location>
        <begin position="9"/>
        <end position="89"/>
    </location>
</feature>
<feature type="domain" description="Quinate/shikimate 5-dehydrogenase/glutamyl-tRNA reductase" evidence="1">
    <location>
        <begin position="131"/>
        <end position="176"/>
    </location>
</feature>
<dbReference type="EMBL" id="VCAU01000111">
    <property type="protein sequence ID" value="KAF9884820.1"/>
    <property type="molecule type" value="Genomic_DNA"/>
</dbReference>
<protein>
    <recommendedName>
        <fullName evidence="6">Shikimate dehydrogenase substrate binding N-terminal domain-containing protein</fullName>
    </recommendedName>
</protein>
<accession>A0AAD4CEA0</accession>
<evidence type="ECO:0000259" key="1">
    <source>
        <dbReference type="Pfam" id="PF01488"/>
    </source>
</evidence>
<dbReference type="Pfam" id="PF01488">
    <property type="entry name" value="Shikimate_DH"/>
    <property type="match status" value="1"/>
</dbReference>
<dbReference type="PANTHER" id="PTHR21089">
    <property type="entry name" value="SHIKIMATE DEHYDROGENASE"/>
    <property type="match status" value="1"/>
</dbReference>
<dbReference type="AlphaFoldDB" id="A0AAD4CEA0"/>
<evidence type="ECO:0000313" key="4">
    <source>
        <dbReference type="EMBL" id="KAF9884820.1"/>
    </source>
</evidence>
<dbReference type="InterPro" id="IPR022893">
    <property type="entry name" value="Shikimate_DH_fam"/>
</dbReference>
<evidence type="ECO:0000313" key="5">
    <source>
        <dbReference type="Proteomes" id="UP001194746"/>
    </source>
</evidence>
<comment type="caution">
    <text evidence="4">The sequence shown here is derived from an EMBL/GenBank/DDBJ whole genome shotgun (WGS) entry which is preliminary data.</text>
</comment>
<dbReference type="SUPFAM" id="SSF53223">
    <property type="entry name" value="Aminoacid dehydrogenase-like, N-terminal domain"/>
    <property type="match status" value="1"/>
</dbReference>
<dbReference type="InterPro" id="IPR013708">
    <property type="entry name" value="Shikimate_DH-bd_N"/>
</dbReference>
<dbReference type="Proteomes" id="UP001194746">
    <property type="component" value="Unassembled WGS sequence"/>
</dbReference>
<dbReference type="PANTHER" id="PTHR21089:SF26">
    <property type="entry name" value="AROM POLYPEPTIDE, PUTATIVE-RELATED"/>
    <property type="match status" value="1"/>
</dbReference>
<dbReference type="InterPro" id="IPR046346">
    <property type="entry name" value="Aminoacid_DH-like_N_sf"/>
</dbReference>
<gene>
    <name evidence="4" type="ORF">FE257_001236</name>
</gene>
<dbReference type="SUPFAM" id="SSF51735">
    <property type="entry name" value="NAD(P)-binding Rossmann-fold domains"/>
    <property type="match status" value="1"/>
</dbReference>
<reference evidence="4" key="2">
    <citation type="submission" date="2020-02" db="EMBL/GenBank/DDBJ databases">
        <authorList>
            <person name="Gilchrist C.L.M."/>
            <person name="Chooi Y.-H."/>
        </authorList>
    </citation>
    <scope>NUCLEOTIDE SEQUENCE</scope>
    <source>
        <strain evidence="4">MST-FP2251</strain>
    </source>
</reference>
<proteinExistence type="predicted"/>
<dbReference type="Gene3D" id="3.40.50.720">
    <property type="entry name" value="NAD(P)-binding Rossmann-like Domain"/>
    <property type="match status" value="1"/>
</dbReference>
<dbReference type="InterPro" id="IPR041121">
    <property type="entry name" value="SDH_C"/>
</dbReference>
<organism evidence="4 5">
    <name type="scientific">Aspergillus nanangensis</name>
    <dbReference type="NCBI Taxonomy" id="2582783"/>
    <lineage>
        <taxon>Eukaryota</taxon>
        <taxon>Fungi</taxon>
        <taxon>Dikarya</taxon>
        <taxon>Ascomycota</taxon>
        <taxon>Pezizomycotina</taxon>
        <taxon>Eurotiomycetes</taxon>
        <taxon>Eurotiomycetidae</taxon>
        <taxon>Eurotiales</taxon>
        <taxon>Aspergillaceae</taxon>
        <taxon>Aspergillus</taxon>
        <taxon>Aspergillus subgen. Circumdati</taxon>
    </lineage>
</organism>
<dbReference type="Pfam" id="PF18317">
    <property type="entry name" value="SDH_C"/>
    <property type="match status" value="1"/>
</dbReference>
<reference evidence="4" key="1">
    <citation type="journal article" date="2019" name="Beilstein J. Org. Chem.">
        <title>Nanangenines: drimane sesquiterpenoids as the dominant metabolite cohort of a novel Australian fungus, Aspergillus nanangensis.</title>
        <authorList>
            <person name="Lacey H.J."/>
            <person name="Gilchrist C.L.M."/>
            <person name="Crombie A."/>
            <person name="Kalaitzis J.A."/>
            <person name="Vuong D."/>
            <person name="Rutledge P.J."/>
            <person name="Turner P."/>
            <person name="Pitt J.I."/>
            <person name="Lacey E."/>
            <person name="Chooi Y.H."/>
            <person name="Piggott A.M."/>
        </authorList>
    </citation>
    <scope>NUCLEOTIDE SEQUENCE</scope>
    <source>
        <strain evidence="4">MST-FP2251</strain>
    </source>
</reference>
<dbReference type="GO" id="GO:0019632">
    <property type="term" value="P:shikimate metabolic process"/>
    <property type="evidence" value="ECO:0007669"/>
    <property type="project" value="TreeGrafter"/>
</dbReference>
<dbReference type="GO" id="GO:0004764">
    <property type="term" value="F:shikimate 3-dehydrogenase (NADP+) activity"/>
    <property type="evidence" value="ECO:0007669"/>
    <property type="project" value="InterPro"/>
</dbReference>
<dbReference type="GO" id="GO:0009423">
    <property type="term" value="P:chorismate biosynthetic process"/>
    <property type="evidence" value="ECO:0007669"/>
    <property type="project" value="TreeGrafter"/>
</dbReference>
<dbReference type="InterPro" id="IPR036291">
    <property type="entry name" value="NAD(P)-bd_dom_sf"/>
</dbReference>